<keyword evidence="1" id="KW-0175">Coiled coil</keyword>
<gene>
    <name evidence="2" type="ORF">B0A50_05566</name>
</gene>
<evidence type="ECO:0000313" key="3">
    <source>
        <dbReference type="Proteomes" id="UP000308549"/>
    </source>
</evidence>
<feature type="coiled-coil region" evidence="1">
    <location>
        <begin position="6"/>
        <end position="66"/>
    </location>
</feature>
<protein>
    <submittedName>
        <fullName evidence="2">Uncharacterized protein</fullName>
    </submittedName>
</protein>
<dbReference type="OrthoDB" id="5244622at2759"/>
<name>A0A4U0TU25_9PEZI</name>
<reference evidence="2 3" key="1">
    <citation type="submission" date="2017-03" db="EMBL/GenBank/DDBJ databases">
        <title>Genomes of endolithic fungi from Antarctica.</title>
        <authorList>
            <person name="Coleine C."/>
            <person name="Masonjones S."/>
            <person name="Stajich J.E."/>
        </authorList>
    </citation>
    <scope>NUCLEOTIDE SEQUENCE [LARGE SCALE GENOMIC DNA]</scope>
    <source>
        <strain evidence="2 3">CCFEE 6315</strain>
    </source>
</reference>
<keyword evidence="3" id="KW-1185">Reference proteome</keyword>
<organism evidence="2 3">
    <name type="scientific">Salinomyces thailandicus</name>
    <dbReference type="NCBI Taxonomy" id="706561"/>
    <lineage>
        <taxon>Eukaryota</taxon>
        <taxon>Fungi</taxon>
        <taxon>Dikarya</taxon>
        <taxon>Ascomycota</taxon>
        <taxon>Pezizomycotina</taxon>
        <taxon>Dothideomycetes</taxon>
        <taxon>Dothideomycetidae</taxon>
        <taxon>Mycosphaerellales</taxon>
        <taxon>Teratosphaeriaceae</taxon>
        <taxon>Salinomyces</taxon>
    </lineage>
</organism>
<proteinExistence type="predicted"/>
<evidence type="ECO:0000313" key="2">
    <source>
        <dbReference type="EMBL" id="TKA25811.1"/>
    </source>
</evidence>
<dbReference type="EMBL" id="NAJL01000032">
    <property type="protein sequence ID" value="TKA25811.1"/>
    <property type="molecule type" value="Genomic_DNA"/>
</dbReference>
<evidence type="ECO:0000256" key="1">
    <source>
        <dbReference type="SAM" id="Coils"/>
    </source>
</evidence>
<accession>A0A4U0TU25</accession>
<comment type="caution">
    <text evidence="2">The sequence shown here is derived from an EMBL/GenBank/DDBJ whole genome shotgun (WGS) entry which is preliminary data.</text>
</comment>
<sequence length="456" mass="50287">MESAALAGLKAVVAGVQKQLHEASERFDYVATVLKDLQPSSSEAEIARLTERLERVEKETAELKSMMAAQGAAGTSQDPVQATGRQNAALQLPLVPSTRSLPDLLGTSAPSSSYGPLEPNALPHNGTLPSPDDIENLQNWVNAPVPELPPAPSAPRLYIEHPVWDGVREWDNEWVDETFPHLRLDSSDAPILSASQSVLHREGDLLEQDKAVRETPTLGPTIDSKRSTSVAAGRPKGITYPPIKPLITGASKPAPKWKVGSHEDRILTSASTYIKDWTMVEWRNFARKFRSYDAVTWKRCWEELYKLRFEEYEVKAGRKAEEANEAVKEEVPGKEIDGANGTVDSKGWSRAPTPAPVTTVEFQTVGSKTYGIIEVKALQNVYEKCESEEKGYIFARLQGPGYRTAVIRNIPPEMSLSEVLEKRTGGEVVRAFFIPTSKMNLEPMMLGNTAIVTLEK</sequence>
<dbReference type="AlphaFoldDB" id="A0A4U0TU25"/>
<dbReference type="Proteomes" id="UP000308549">
    <property type="component" value="Unassembled WGS sequence"/>
</dbReference>